<dbReference type="GeneID" id="106583232"/>
<evidence type="ECO:0000313" key="3">
    <source>
        <dbReference type="RefSeq" id="XP_014022644.1"/>
    </source>
</evidence>
<evidence type="ECO:0000256" key="1">
    <source>
        <dbReference type="SAM" id="MobiDB-lite"/>
    </source>
</evidence>
<sequence length="101" mass="11223">MGVNCCSDLSVSSHYVDSSLMYLLEYYTYHLCAFGYRYRYQPPAPLGYKMEGGHSYSKEQPAIPRVPLARGEGLSRTDRKQEVMPPAAAGEKDPPAAAQDD</sequence>
<feature type="region of interest" description="Disordered" evidence="1">
    <location>
        <begin position="51"/>
        <end position="101"/>
    </location>
</feature>
<feature type="compositionally biased region" description="Low complexity" evidence="1">
    <location>
        <begin position="85"/>
        <end position="101"/>
    </location>
</feature>
<evidence type="ECO:0000313" key="2">
    <source>
        <dbReference type="Proteomes" id="UP001652741"/>
    </source>
</evidence>
<dbReference type="AlphaFoldDB" id="A0A1S3P4Y4"/>
<proteinExistence type="predicted"/>
<gene>
    <name evidence="3" type="primary">LOC106583232</name>
</gene>
<keyword evidence="2" id="KW-1185">Reference proteome</keyword>
<reference evidence="3" key="1">
    <citation type="submission" date="2025-08" db="UniProtKB">
        <authorList>
            <consortium name="RefSeq"/>
        </authorList>
    </citation>
    <scope>IDENTIFICATION</scope>
</reference>
<dbReference type="Proteomes" id="UP001652741">
    <property type="component" value="Chromosome ssa22"/>
</dbReference>
<dbReference type="KEGG" id="sasa:106583232"/>
<accession>A0A1S3P4Y4</accession>
<feature type="compositionally biased region" description="Basic and acidic residues" evidence="1">
    <location>
        <begin position="73"/>
        <end position="82"/>
    </location>
</feature>
<protein>
    <submittedName>
        <fullName evidence="3">Glycoprotein-N-acetylgalactosamine 3-beta-galactosyltransferase 1-A</fullName>
    </submittedName>
</protein>
<organism evidence="2 3">
    <name type="scientific">Salmo salar</name>
    <name type="common">Atlantic salmon</name>
    <dbReference type="NCBI Taxonomy" id="8030"/>
    <lineage>
        <taxon>Eukaryota</taxon>
        <taxon>Metazoa</taxon>
        <taxon>Chordata</taxon>
        <taxon>Craniata</taxon>
        <taxon>Vertebrata</taxon>
        <taxon>Euteleostomi</taxon>
        <taxon>Actinopterygii</taxon>
        <taxon>Neopterygii</taxon>
        <taxon>Teleostei</taxon>
        <taxon>Protacanthopterygii</taxon>
        <taxon>Salmoniformes</taxon>
        <taxon>Salmonidae</taxon>
        <taxon>Salmoninae</taxon>
        <taxon>Salmo</taxon>
    </lineage>
</organism>
<name>A0A1S3P4Y4_SALSA</name>
<dbReference type="RefSeq" id="XP_014022644.1">
    <property type="nucleotide sequence ID" value="XM_014167169.2"/>
</dbReference>